<comment type="caution">
    <text evidence="3">The sequence shown here is derived from an EMBL/GenBank/DDBJ whole genome shotgun (WGS) entry which is preliminary data.</text>
</comment>
<dbReference type="InterPro" id="IPR011989">
    <property type="entry name" value="ARM-like"/>
</dbReference>
<gene>
    <name evidence="3" type="ORF">PGT21_005337</name>
</gene>
<feature type="region of interest" description="Disordered" evidence="1">
    <location>
        <begin position="111"/>
        <end position="145"/>
    </location>
</feature>
<dbReference type="EMBL" id="VSWC01000014">
    <property type="protein sequence ID" value="KAA1114344.1"/>
    <property type="molecule type" value="Genomic_DNA"/>
</dbReference>
<dbReference type="Pfam" id="PF06371">
    <property type="entry name" value="Drf_GBD"/>
    <property type="match status" value="1"/>
</dbReference>
<dbReference type="SMART" id="SM01140">
    <property type="entry name" value="Drf_GBD"/>
    <property type="match status" value="1"/>
</dbReference>
<feature type="region of interest" description="Disordered" evidence="1">
    <location>
        <begin position="45"/>
        <end position="99"/>
    </location>
</feature>
<dbReference type="GO" id="GO:0003779">
    <property type="term" value="F:actin binding"/>
    <property type="evidence" value="ECO:0007669"/>
    <property type="project" value="InterPro"/>
</dbReference>
<feature type="compositionally biased region" description="Low complexity" evidence="1">
    <location>
        <begin position="48"/>
        <end position="66"/>
    </location>
</feature>
<keyword evidence="4" id="KW-1185">Reference proteome</keyword>
<feature type="compositionally biased region" description="Polar residues" evidence="1">
    <location>
        <begin position="289"/>
        <end position="301"/>
    </location>
</feature>
<proteinExistence type="predicted"/>
<sequence>MMMNLDSNSSNSVEQPPSSAKLKLSTIAAKLITGVHQVPPEVARSRWNSNPLQKNTNNNNSNSSSSDRQPSPAGYHHHHHHHQINLDPPKPFSDHSRSVTASVFTAARQERVAQRNHHHPHSQAASNPSRPLSTYQNPANNPNQQIYHHRSHTQFDIINPPHPPFFEPILSPARSAKSSAPAIMNHADEDEVEDLALLQLIQNSNGLAKENEPPCDPRTKLFDRPKLGKNKLPNSTDSVLLPTSTPAGHYVHQYSPNHSPHPHDRRRTSSSGPSPSKTSRPLKALLDPQPSSSQASPTKSVNPMRDLYLSQTGDQHGKIENEKQRVDREFEKLLDTMQITDAVRLKMSGLDHPVKSAMLKSSTSASLMKLMSGPEGVTGRAEPIGLADDSSKQEGSAWWAMYLKSHNFRELQAADLKKLRVALRTKPPDWSREFIGFGGYSALLKRLKELLEIEWREEQHDDQVLYEILRCFKALLLTDPGRKALASRLPDPFIQLTALLYSEKKPGDLTTRQVLVEIIQGCFQLDEYLSLRPMDGAKLDWAAPIALEPSPGHPLPLQPDSPPEGPQELLPSAHDLLRKLIIGPPDLKKANIVEFVAVTHRVRPFKTFVNEFIGVLMDYFWIFCHAENQFWDLKSIDEETVEAPKVPSGMTGGVEYEAMSYCTCLMKLLNQIIKTAASSEQSKQIYQDLFESGFERCLVTLRKSSVDYYPMVHLELARFISLGIANHFEFPYNILKYLNGYTGHPL</sequence>
<feature type="compositionally biased region" description="Polar residues" evidence="1">
    <location>
        <begin position="123"/>
        <end position="145"/>
    </location>
</feature>
<dbReference type="InterPro" id="IPR010473">
    <property type="entry name" value="GTPase-bd"/>
</dbReference>
<name>A0A5B0QN93_PUCGR</name>
<evidence type="ECO:0000259" key="2">
    <source>
        <dbReference type="SMART" id="SM01140"/>
    </source>
</evidence>
<dbReference type="OrthoDB" id="2155261at2759"/>
<accession>A0A5B0QN93</accession>
<reference evidence="3 4" key="1">
    <citation type="submission" date="2019-05" db="EMBL/GenBank/DDBJ databases">
        <title>Emergence of the Ug99 lineage of the wheat stem rust pathogen through somatic hybridization.</title>
        <authorList>
            <person name="Li F."/>
            <person name="Upadhyaya N.M."/>
            <person name="Sperschneider J."/>
            <person name="Matny O."/>
            <person name="Nguyen-Phuc H."/>
            <person name="Mago R."/>
            <person name="Raley C."/>
            <person name="Miller M.E."/>
            <person name="Silverstein K.A.T."/>
            <person name="Henningsen E."/>
            <person name="Hirsch C.D."/>
            <person name="Visser B."/>
            <person name="Pretorius Z.A."/>
            <person name="Steffenson B.J."/>
            <person name="Schwessinger B."/>
            <person name="Dodds P.N."/>
            <person name="Figueroa M."/>
        </authorList>
    </citation>
    <scope>NUCLEOTIDE SEQUENCE [LARGE SCALE GENOMIC DNA]</scope>
    <source>
        <strain evidence="3">21-0</strain>
    </source>
</reference>
<feature type="compositionally biased region" description="Polar residues" evidence="1">
    <location>
        <begin position="232"/>
        <end position="246"/>
    </location>
</feature>
<dbReference type="GO" id="GO:0031267">
    <property type="term" value="F:small GTPase binding"/>
    <property type="evidence" value="ECO:0007669"/>
    <property type="project" value="InterPro"/>
</dbReference>
<feature type="domain" description="Formin GTPase-binding" evidence="2">
    <location>
        <begin position="316"/>
        <end position="524"/>
    </location>
</feature>
<feature type="region of interest" description="Disordered" evidence="1">
    <location>
        <begin position="1"/>
        <end position="21"/>
    </location>
</feature>
<protein>
    <recommendedName>
        <fullName evidence="2">Formin GTPase-binding domain-containing protein</fullName>
    </recommendedName>
</protein>
<dbReference type="GO" id="GO:0030036">
    <property type="term" value="P:actin cytoskeleton organization"/>
    <property type="evidence" value="ECO:0007669"/>
    <property type="project" value="InterPro"/>
</dbReference>
<dbReference type="Proteomes" id="UP000324748">
    <property type="component" value="Unassembled WGS sequence"/>
</dbReference>
<dbReference type="SUPFAM" id="SSF48371">
    <property type="entry name" value="ARM repeat"/>
    <property type="match status" value="1"/>
</dbReference>
<feature type="compositionally biased region" description="Low complexity" evidence="1">
    <location>
        <begin position="1"/>
        <end position="12"/>
    </location>
</feature>
<dbReference type="AlphaFoldDB" id="A0A5B0QN93"/>
<organism evidence="3 4">
    <name type="scientific">Puccinia graminis f. sp. tritici</name>
    <dbReference type="NCBI Taxonomy" id="56615"/>
    <lineage>
        <taxon>Eukaryota</taxon>
        <taxon>Fungi</taxon>
        <taxon>Dikarya</taxon>
        <taxon>Basidiomycota</taxon>
        <taxon>Pucciniomycotina</taxon>
        <taxon>Pucciniomycetes</taxon>
        <taxon>Pucciniales</taxon>
        <taxon>Pucciniaceae</taxon>
        <taxon>Puccinia</taxon>
    </lineage>
</organism>
<evidence type="ECO:0000256" key="1">
    <source>
        <dbReference type="SAM" id="MobiDB-lite"/>
    </source>
</evidence>
<feature type="compositionally biased region" description="Basic and acidic residues" evidence="1">
    <location>
        <begin position="209"/>
        <end position="226"/>
    </location>
</feature>
<dbReference type="Gene3D" id="1.25.10.10">
    <property type="entry name" value="Leucine-rich Repeat Variant"/>
    <property type="match status" value="1"/>
</dbReference>
<evidence type="ECO:0000313" key="4">
    <source>
        <dbReference type="Proteomes" id="UP000324748"/>
    </source>
</evidence>
<feature type="compositionally biased region" description="Low complexity" evidence="1">
    <location>
        <begin position="269"/>
        <end position="281"/>
    </location>
</feature>
<feature type="region of interest" description="Disordered" evidence="1">
    <location>
        <begin position="207"/>
        <end position="303"/>
    </location>
</feature>
<dbReference type="InterPro" id="IPR016024">
    <property type="entry name" value="ARM-type_fold"/>
</dbReference>
<evidence type="ECO:0000313" key="3">
    <source>
        <dbReference type="EMBL" id="KAA1114344.1"/>
    </source>
</evidence>